<reference evidence="2" key="1">
    <citation type="submission" date="2025-08" db="UniProtKB">
        <authorList>
            <consortium name="RefSeq"/>
        </authorList>
    </citation>
    <scope>IDENTIFICATION</scope>
</reference>
<proteinExistence type="predicted"/>
<evidence type="ECO:0000313" key="1">
    <source>
        <dbReference type="Proteomes" id="UP000515124"/>
    </source>
</evidence>
<dbReference type="InterPro" id="IPR044534">
    <property type="entry name" value="TTL1-4"/>
</dbReference>
<dbReference type="Proteomes" id="UP000515124">
    <property type="component" value="Unplaced"/>
</dbReference>
<dbReference type="InterPro" id="IPR019734">
    <property type="entry name" value="TPR_rpt"/>
</dbReference>
<dbReference type="PANTHER" id="PTHR46050:SF7">
    <property type="entry name" value="TETRATRICOPEPTIDE REPEAT (TPR)-LIKE SUPERFAMILY PROTEIN"/>
    <property type="match status" value="1"/>
</dbReference>
<dbReference type="SMART" id="SM00028">
    <property type="entry name" value="TPR"/>
    <property type="match status" value="3"/>
</dbReference>
<dbReference type="Pfam" id="PF00515">
    <property type="entry name" value="TPR_1"/>
    <property type="match status" value="1"/>
</dbReference>
<name>A0A6P5RGY5_PRUAV</name>
<accession>A0A6P5RGY5</accession>
<dbReference type="KEGG" id="pavi:110748439"/>
<dbReference type="PANTHER" id="PTHR46050">
    <property type="entry name" value="TPR REPEAT-CONTAINING THIOREDOXIN"/>
    <property type="match status" value="1"/>
</dbReference>
<dbReference type="AlphaFoldDB" id="A0A6P5RGY5"/>
<dbReference type="InterPro" id="IPR011990">
    <property type="entry name" value="TPR-like_helical_dom_sf"/>
</dbReference>
<keyword evidence="1" id="KW-1185">Reference proteome</keyword>
<protein>
    <submittedName>
        <fullName evidence="2">TPR repeat-containing thioredoxin TTL4-like</fullName>
    </submittedName>
</protein>
<dbReference type="SUPFAM" id="SSF48452">
    <property type="entry name" value="TPR-like"/>
    <property type="match status" value="1"/>
</dbReference>
<dbReference type="GeneID" id="110748439"/>
<dbReference type="RefSeq" id="XP_021804110.1">
    <property type="nucleotide sequence ID" value="XM_021948418.1"/>
</dbReference>
<dbReference type="GO" id="GO:0005737">
    <property type="term" value="C:cytoplasm"/>
    <property type="evidence" value="ECO:0007669"/>
    <property type="project" value="TreeGrafter"/>
</dbReference>
<gene>
    <name evidence="2" type="primary">LOC110748439</name>
</gene>
<sequence>MVVRKARAVTVSRSKGNELFKTARFSEACVAYGEGLEHDPYNSVLLCNRGACRSKLGQLDKAIEDCTAALNVRPSYSKARLRRAHCNAKLEKWQASIQDYEILLKETPGDEEVSRALSEARQQLKKL</sequence>
<dbReference type="Gene3D" id="1.25.40.10">
    <property type="entry name" value="Tetratricopeptide repeat domain"/>
    <property type="match status" value="1"/>
</dbReference>
<organism evidence="1 2">
    <name type="scientific">Prunus avium</name>
    <name type="common">Cherry</name>
    <name type="synonym">Cerasus avium</name>
    <dbReference type="NCBI Taxonomy" id="42229"/>
    <lineage>
        <taxon>Eukaryota</taxon>
        <taxon>Viridiplantae</taxon>
        <taxon>Streptophyta</taxon>
        <taxon>Embryophyta</taxon>
        <taxon>Tracheophyta</taxon>
        <taxon>Spermatophyta</taxon>
        <taxon>Magnoliopsida</taxon>
        <taxon>eudicotyledons</taxon>
        <taxon>Gunneridae</taxon>
        <taxon>Pentapetalae</taxon>
        <taxon>rosids</taxon>
        <taxon>fabids</taxon>
        <taxon>Rosales</taxon>
        <taxon>Rosaceae</taxon>
        <taxon>Amygdaloideae</taxon>
        <taxon>Amygdaleae</taxon>
        <taxon>Prunus</taxon>
    </lineage>
</organism>
<evidence type="ECO:0000313" key="2">
    <source>
        <dbReference type="RefSeq" id="XP_021804110.1"/>
    </source>
</evidence>